<dbReference type="PRINTS" id="PR00080">
    <property type="entry name" value="SDRFAMILY"/>
</dbReference>
<dbReference type="FunFam" id="3.40.50.720:FF:000084">
    <property type="entry name" value="Short-chain dehydrogenase reductase"/>
    <property type="match status" value="1"/>
</dbReference>
<dbReference type="NCBIfam" id="NF005559">
    <property type="entry name" value="PRK07231.1"/>
    <property type="match status" value="1"/>
</dbReference>
<feature type="region of interest" description="Disordered" evidence="2">
    <location>
        <begin position="1"/>
        <end position="33"/>
    </location>
</feature>
<proteinExistence type="predicted"/>
<organism evidence="3">
    <name type="scientific">Streptomyces sp. YN86</name>
    <dbReference type="NCBI Taxonomy" id="1484062"/>
    <lineage>
        <taxon>Bacteria</taxon>
        <taxon>Bacillati</taxon>
        <taxon>Actinomycetota</taxon>
        <taxon>Actinomycetes</taxon>
        <taxon>Kitasatosporales</taxon>
        <taxon>Streptomycetaceae</taxon>
        <taxon>Streptomyces</taxon>
    </lineage>
</organism>
<evidence type="ECO:0000256" key="2">
    <source>
        <dbReference type="SAM" id="MobiDB-lite"/>
    </source>
</evidence>
<evidence type="ECO:0000256" key="1">
    <source>
        <dbReference type="ARBA" id="ARBA00023002"/>
    </source>
</evidence>
<dbReference type="InterPro" id="IPR036291">
    <property type="entry name" value="NAD(P)-bd_dom_sf"/>
</dbReference>
<accession>X5DCE3</accession>
<dbReference type="PANTHER" id="PTHR42820">
    <property type="entry name" value="SHORT-CHAIN DEHYDROGENASE REDUCTASE"/>
    <property type="match status" value="1"/>
</dbReference>
<dbReference type="Gene3D" id="3.40.50.720">
    <property type="entry name" value="NAD(P)-binding Rossmann-like Domain"/>
    <property type="match status" value="1"/>
</dbReference>
<dbReference type="CDD" id="cd05233">
    <property type="entry name" value="SDR_c"/>
    <property type="match status" value="1"/>
</dbReference>
<dbReference type="PANTHER" id="PTHR42820:SF1">
    <property type="entry name" value="SHORT-CHAIN DEHYDROGENASE_REDUCTASE FAMILY PROTEIN"/>
    <property type="match status" value="1"/>
</dbReference>
<reference evidence="3" key="1">
    <citation type="journal article" date="2015" name="Appl. Microbiol. Biotechnol.">
        <title>An efficient blue-white screening based gene inactivation system for Streptomyces.</title>
        <authorList>
            <person name="Li P."/>
            <person name="Li J."/>
            <person name="Guo Z."/>
            <person name="Tang W."/>
            <person name="Han J."/>
            <person name="Meng X."/>
            <person name="Hao T."/>
            <person name="Zhu Y."/>
            <person name="Zhang L."/>
            <person name="Chen Y."/>
        </authorList>
    </citation>
    <scope>NUCLEOTIDE SEQUENCE</scope>
    <source>
        <strain evidence="3">YN86</strain>
    </source>
</reference>
<dbReference type="GO" id="GO:0016491">
    <property type="term" value="F:oxidoreductase activity"/>
    <property type="evidence" value="ECO:0007669"/>
    <property type="project" value="UniProtKB-KW"/>
</dbReference>
<dbReference type="AlphaFoldDB" id="X5DCE3"/>
<keyword evidence="1" id="KW-0560">Oxidoreductase</keyword>
<dbReference type="PRINTS" id="PR00081">
    <property type="entry name" value="GDHRDH"/>
</dbReference>
<sequence>MAHGGDTLSHASGHTTNHAPTDGTEEYDTMGNTGQGMLAGRTIMVTGASSGIGAAAARLFAAEGAAVVVTARREGRIKELADEIADGGGRALAVPGDVTVPADVQRVVDAAVRTYGRLDGGFNNAGWATAGTPLHETDDAVFDQVMDVNVRGVWNCMKAQIAVMLTDGRGGAVVNTASTAGLVATGATASYIAAKHAVMGLTKAGADEYGGHGIRVNALVVGSTRTELMDQVLTDTPSLEESFVSRSMQKRMAEPVEVAQAAAWLLSDRASFVTGGSVPVDGGWTAA</sequence>
<feature type="compositionally biased region" description="Polar residues" evidence="2">
    <location>
        <begin position="9"/>
        <end position="19"/>
    </location>
</feature>
<dbReference type="SUPFAM" id="SSF51735">
    <property type="entry name" value="NAD(P)-binding Rossmann-fold domains"/>
    <property type="match status" value="1"/>
</dbReference>
<dbReference type="EMBL" id="KJ192367">
    <property type="protein sequence ID" value="AHW58017.1"/>
    <property type="molecule type" value="Genomic_DNA"/>
</dbReference>
<dbReference type="Pfam" id="PF13561">
    <property type="entry name" value="adh_short_C2"/>
    <property type="match status" value="1"/>
</dbReference>
<name>X5DCE3_9ACTN</name>
<protein>
    <submittedName>
        <fullName evidence="3">Short chain dehydrogenase</fullName>
    </submittedName>
</protein>
<evidence type="ECO:0000313" key="3">
    <source>
        <dbReference type="EMBL" id="AHW58017.1"/>
    </source>
</evidence>
<dbReference type="InterPro" id="IPR002347">
    <property type="entry name" value="SDR_fam"/>
</dbReference>